<evidence type="ECO:0000313" key="3">
    <source>
        <dbReference type="EMBL" id="MBB4698480.1"/>
    </source>
</evidence>
<dbReference type="RefSeq" id="WP_184875351.1">
    <property type="nucleotide sequence ID" value="NZ_BOOV01000014.1"/>
</dbReference>
<dbReference type="PANTHER" id="PTHR11695:SF294">
    <property type="entry name" value="RETICULON-4-INTERACTING PROTEIN 1, MITOCHONDRIAL"/>
    <property type="match status" value="1"/>
</dbReference>
<dbReference type="Pfam" id="PF08240">
    <property type="entry name" value="ADH_N"/>
    <property type="match status" value="1"/>
</dbReference>
<accession>A0A7W7D365</accession>
<name>A0A7W7D365_9ACTN</name>
<dbReference type="InterPro" id="IPR013154">
    <property type="entry name" value="ADH-like_N"/>
</dbReference>
<dbReference type="Gene3D" id="3.40.50.720">
    <property type="entry name" value="NAD(P)-binding Rossmann-like Domain"/>
    <property type="match status" value="1"/>
</dbReference>
<dbReference type="Proteomes" id="UP000542210">
    <property type="component" value="Unassembled WGS sequence"/>
</dbReference>
<evidence type="ECO:0000256" key="1">
    <source>
        <dbReference type="ARBA" id="ARBA00023002"/>
    </source>
</evidence>
<sequence>MKAIVQERYGSFDALALRDIPRPVAGDGEVLVRVHAAGVDQGVWHLMTGLPYPVRLAGFGLRRPKLPVRGRDIAGVVEEVGRNVTRFAPGDEVFGTSDGSYAEYAAVREDRLAPKPPSLTLEQAAAVPASACTALKAVRDAGRVRPGQRVLITGAGGGVGTYAVQIAKAFGGEVTGVCGTGKADLVRSLGAEDVIDYTREDFATRARGFDVAIDIAGVRSLRVMRSALAPRGTLVLAGGEGRGRWLGGTHRQLVSLVLNPFVGHTLRPLLSAEPLEDLLALTDLIESGALRPVIDRAYPLDQAPEALRHLREGRARGKFVITV</sequence>
<dbReference type="InterPro" id="IPR036291">
    <property type="entry name" value="NAD(P)-bd_dom_sf"/>
</dbReference>
<reference evidence="3 4" key="1">
    <citation type="submission" date="2020-08" db="EMBL/GenBank/DDBJ databases">
        <title>Sequencing the genomes of 1000 actinobacteria strains.</title>
        <authorList>
            <person name="Klenk H.-P."/>
        </authorList>
    </citation>
    <scope>NUCLEOTIDE SEQUENCE [LARGE SCALE GENOMIC DNA]</scope>
    <source>
        <strain evidence="3 4">DSM 45784</strain>
    </source>
</reference>
<dbReference type="GO" id="GO:0016491">
    <property type="term" value="F:oxidoreductase activity"/>
    <property type="evidence" value="ECO:0007669"/>
    <property type="project" value="UniProtKB-KW"/>
</dbReference>
<dbReference type="PANTHER" id="PTHR11695">
    <property type="entry name" value="ALCOHOL DEHYDROGENASE RELATED"/>
    <property type="match status" value="1"/>
</dbReference>
<dbReference type="EMBL" id="JACHND010000001">
    <property type="protein sequence ID" value="MBB4698480.1"/>
    <property type="molecule type" value="Genomic_DNA"/>
</dbReference>
<dbReference type="CDD" id="cd08267">
    <property type="entry name" value="MDR1"/>
    <property type="match status" value="1"/>
</dbReference>
<keyword evidence="4" id="KW-1185">Reference proteome</keyword>
<organism evidence="3 4">
    <name type="scientific">Sphaerisporangium siamense</name>
    <dbReference type="NCBI Taxonomy" id="795645"/>
    <lineage>
        <taxon>Bacteria</taxon>
        <taxon>Bacillati</taxon>
        <taxon>Actinomycetota</taxon>
        <taxon>Actinomycetes</taxon>
        <taxon>Streptosporangiales</taxon>
        <taxon>Streptosporangiaceae</taxon>
        <taxon>Sphaerisporangium</taxon>
    </lineage>
</organism>
<feature type="domain" description="Enoyl reductase (ER)" evidence="2">
    <location>
        <begin position="10"/>
        <end position="321"/>
    </location>
</feature>
<dbReference type="Pfam" id="PF13602">
    <property type="entry name" value="ADH_zinc_N_2"/>
    <property type="match status" value="1"/>
</dbReference>
<dbReference type="SUPFAM" id="SSF51735">
    <property type="entry name" value="NAD(P)-binding Rossmann-fold domains"/>
    <property type="match status" value="1"/>
</dbReference>
<keyword evidence="1" id="KW-0560">Oxidoreductase</keyword>
<protein>
    <submittedName>
        <fullName evidence="3">NADPH:quinone reductase-like Zn-dependent oxidoreductase</fullName>
    </submittedName>
</protein>
<dbReference type="InterPro" id="IPR002364">
    <property type="entry name" value="Quin_OxRdtase/zeta-crystal_CS"/>
</dbReference>
<dbReference type="SUPFAM" id="SSF50129">
    <property type="entry name" value="GroES-like"/>
    <property type="match status" value="1"/>
</dbReference>
<evidence type="ECO:0000313" key="4">
    <source>
        <dbReference type="Proteomes" id="UP000542210"/>
    </source>
</evidence>
<evidence type="ECO:0000259" key="2">
    <source>
        <dbReference type="SMART" id="SM00829"/>
    </source>
</evidence>
<dbReference type="AlphaFoldDB" id="A0A7W7D365"/>
<dbReference type="InterPro" id="IPR050700">
    <property type="entry name" value="YIM1/Zinc_Alcohol_DH_Fams"/>
</dbReference>
<dbReference type="PROSITE" id="PS01162">
    <property type="entry name" value="QOR_ZETA_CRYSTAL"/>
    <property type="match status" value="1"/>
</dbReference>
<dbReference type="GO" id="GO:0008270">
    <property type="term" value="F:zinc ion binding"/>
    <property type="evidence" value="ECO:0007669"/>
    <property type="project" value="InterPro"/>
</dbReference>
<dbReference type="SMART" id="SM00829">
    <property type="entry name" value="PKS_ER"/>
    <property type="match status" value="1"/>
</dbReference>
<dbReference type="InterPro" id="IPR020843">
    <property type="entry name" value="ER"/>
</dbReference>
<gene>
    <name evidence="3" type="ORF">BJ982_000024</name>
</gene>
<proteinExistence type="predicted"/>
<dbReference type="InterPro" id="IPR011032">
    <property type="entry name" value="GroES-like_sf"/>
</dbReference>
<comment type="caution">
    <text evidence="3">The sequence shown here is derived from an EMBL/GenBank/DDBJ whole genome shotgun (WGS) entry which is preliminary data.</text>
</comment>
<dbReference type="Gene3D" id="3.90.180.10">
    <property type="entry name" value="Medium-chain alcohol dehydrogenases, catalytic domain"/>
    <property type="match status" value="1"/>
</dbReference>